<name>A0A1E3RUQ5_9MYCO</name>
<comment type="caution">
    <text evidence="1">The sequence shown here is derived from an EMBL/GenBank/DDBJ whole genome shotgun (WGS) entry which is preliminary data.</text>
</comment>
<protein>
    <recommendedName>
        <fullName evidence="3">Recombinase XerD</fullName>
    </recommendedName>
</protein>
<dbReference type="EMBL" id="MIGZ01000079">
    <property type="protein sequence ID" value="ODQ93097.1"/>
    <property type="molecule type" value="Genomic_DNA"/>
</dbReference>
<evidence type="ECO:0000313" key="1">
    <source>
        <dbReference type="EMBL" id="ODQ93097.1"/>
    </source>
</evidence>
<dbReference type="Proteomes" id="UP000094243">
    <property type="component" value="Unassembled WGS sequence"/>
</dbReference>
<evidence type="ECO:0000313" key="2">
    <source>
        <dbReference type="Proteomes" id="UP000094243"/>
    </source>
</evidence>
<reference evidence="2" key="1">
    <citation type="submission" date="2016-09" db="EMBL/GenBank/DDBJ databases">
        <authorList>
            <person name="Greninger A.L."/>
            <person name="Jerome K.R."/>
            <person name="Mcnair B."/>
            <person name="Wallis C."/>
            <person name="Fang F."/>
        </authorList>
    </citation>
    <scope>NUCLEOTIDE SEQUENCE [LARGE SCALE GENOMIC DNA]</scope>
    <source>
        <strain evidence="2">M7</strain>
    </source>
</reference>
<proteinExistence type="predicted"/>
<evidence type="ECO:0008006" key="3">
    <source>
        <dbReference type="Google" id="ProtNLM"/>
    </source>
</evidence>
<gene>
    <name evidence="1" type="ORF">BHQ17_14530</name>
</gene>
<accession>A0A1E3RUQ5</accession>
<dbReference type="AlphaFoldDB" id="A0A1E3RUQ5"/>
<dbReference type="RefSeq" id="WP_030133892.1">
    <property type="nucleotide sequence ID" value="NZ_MIGZ01000079.1"/>
</dbReference>
<keyword evidence="2" id="KW-1185">Reference proteome</keyword>
<sequence>MRPLAWRRGETVVCASCAGVESIFGCRECGREDHPYGHNRCARCFLRERLSDLLADPTTGQIHRQLRPVFDELVNSERPQTGLWWLRKKPGIGPQLLGQMACGAVDISHDTFRTLPSDRAHDYLRSLLVAVGVLEPFDIRIERMLPWIEDIVAELPAEDAALIRRFAHWQVLRGMRKAAREDRLTKSMADACRRRIRVAIEFVGFLARHDASAATATQDLLERYQEHVGRMLNHEYAFIVWLRQSRTNTKLRVPDVPQSPPSVTVSDTQRWAAVERLLHDTTVRRYTRIAGLLTLLFAQPLSRIVAMRTSQVAITDDRAVHVTFSKIPVQMPPLLDDLIREHLEHRGKSLYASRGTGWLFRGGNPAAHLATENIRSQLVAIGIKPYENRKATLFHLSGDMPAPVLAELLGLTDKNAADWARLAARDWTAYIAERAR</sequence>
<dbReference type="OrthoDB" id="3405537at2"/>
<organism evidence="1 2">
    <name type="scientific">Mycolicibacterium holsaticum</name>
    <dbReference type="NCBI Taxonomy" id="152142"/>
    <lineage>
        <taxon>Bacteria</taxon>
        <taxon>Bacillati</taxon>
        <taxon>Actinomycetota</taxon>
        <taxon>Actinomycetes</taxon>
        <taxon>Mycobacteriales</taxon>
        <taxon>Mycobacteriaceae</taxon>
        <taxon>Mycolicibacterium</taxon>
    </lineage>
</organism>